<feature type="transmembrane region" description="Helical" evidence="9">
    <location>
        <begin position="688"/>
        <end position="707"/>
    </location>
</feature>
<keyword evidence="2 9" id="KW-0813">Transport</keyword>
<dbReference type="SMART" id="SM00116">
    <property type="entry name" value="CBS"/>
    <property type="match status" value="1"/>
</dbReference>
<evidence type="ECO:0000256" key="10">
    <source>
        <dbReference type="SAM" id="MobiDB-lite"/>
    </source>
</evidence>
<keyword evidence="3 9" id="KW-0812">Transmembrane</keyword>
<feature type="compositionally biased region" description="Acidic residues" evidence="10">
    <location>
        <begin position="100"/>
        <end position="121"/>
    </location>
</feature>
<dbReference type="CDD" id="cd03684">
    <property type="entry name" value="ClC_3_like"/>
    <property type="match status" value="1"/>
</dbReference>
<dbReference type="PROSITE" id="PS51371">
    <property type="entry name" value="CBS"/>
    <property type="match status" value="1"/>
</dbReference>
<evidence type="ECO:0000256" key="5">
    <source>
        <dbReference type="ARBA" id="ARBA00023065"/>
    </source>
</evidence>
<feature type="compositionally biased region" description="Low complexity" evidence="10">
    <location>
        <begin position="1"/>
        <end position="13"/>
    </location>
</feature>
<dbReference type="InterPro" id="IPR001807">
    <property type="entry name" value="ClC"/>
</dbReference>
<feature type="transmembrane region" description="Helical" evidence="9">
    <location>
        <begin position="525"/>
        <end position="545"/>
    </location>
</feature>
<dbReference type="GeneID" id="77726082"/>
<evidence type="ECO:0000256" key="2">
    <source>
        <dbReference type="ARBA" id="ARBA00022448"/>
    </source>
</evidence>
<dbReference type="GO" id="GO:0005794">
    <property type="term" value="C:Golgi apparatus"/>
    <property type="evidence" value="ECO:0007669"/>
    <property type="project" value="TreeGrafter"/>
</dbReference>
<keyword evidence="6 9" id="KW-0472">Membrane</keyword>
<protein>
    <recommendedName>
        <fullName evidence="9">Chloride channel protein</fullName>
    </recommendedName>
</protein>
<keyword evidence="7 9" id="KW-0868">Chloride</keyword>
<evidence type="ECO:0000256" key="1">
    <source>
        <dbReference type="ARBA" id="ARBA00004141"/>
    </source>
</evidence>
<evidence type="ECO:0000256" key="6">
    <source>
        <dbReference type="ARBA" id="ARBA00023136"/>
    </source>
</evidence>
<dbReference type="RefSeq" id="XP_052947087.1">
    <property type="nucleotide sequence ID" value="XM_053086881.1"/>
</dbReference>
<accession>A0AA38HBU1</accession>
<feature type="transmembrane region" description="Helical" evidence="9">
    <location>
        <begin position="648"/>
        <end position="667"/>
    </location>
</feature>
<dbReference type="EMBL" id="JAKWFO010000004">
    <property type="protein sequence ID" value="KAI9637310.1"/>
    <property type="molecule type" value="Genomic_DNA"/>
</dbReference>
<dbReference type="FunFam" id="1.10.3080.10:FF:000013">
    <property type="entry name" value="Voltage-gated chloride channel (ClcA)"/>
    <property type="match status" value="1"/>
</dbReference>
<dbReference type="GO" id="GO:0005769">
    <property type="term" value="C:early endosome"/>
    <property type="evidence" value="ECO:0007669"/>
    <property type="project" value="TreeGrafter"/>
</dbReference>
<feature type="compositionally biased region" description="Low complexity" evidence="10">
    <location>
        <begin position="320"/>
        <end position="338"/>
    </location>
</feature>
<feature type="compositionally biased region" description="Polar residues" evidence="10">
    <location>
        <begin position="14"/>
        <end position="37"/>
    </location>
</feature>
<feature type="region of interest" description="Disordered" evidence="10">
    <location>
        <begin position="1"/>
        <end position="80"/>
    </location>
</feature>
<keyword evidence="4 9" id="KW-1133">Transmembrane helix</keyword>
<dbReference type="Pfam" id="PF00654">
    <property type="entry name" value="Voltage_CLC"/>
    <property type="match status" value="1"/>
</dbReference>
<dbReference type="SUPFAM" id="SSF81340">
    <property type="entry name" value="Clc chloride channel"/>
    <property type="match status" value="1"/>
</dbReference>
<proteinExistence type="inferred from homology"/>
<evidence type="ECO:0000256" key="4">
    <source>
        <dbReference type="ARBA" id="ARBA00022989"/>
    </source>
</evidence>
<dbReference type="GO" id="GO:0005247">
    <property type="term" value="F:voltage-gated chloride channel activity"/>
    <property type="evidence" value="ECO:0007669"/>
    <property type="project" value="TreeGrafter"/>
</dbReference>
<dbReference type="GO" id="GO:0005886">
    <property type="term" value="C:plasma membrane"/>
    <property type="evidence" value="ECO:0007669"/>
    <property type="project" value="TreeGrafter"/>
</dbReference>
<dbReference type="InterPro" id="IPR046342">
    <property type="entry name" value="CBS_dom_sf"/>
</dbReference>
<name>A0AA38HBU1_9TREE</name>
<dbReference type="InterPro" id="IPR000644">
    <property type="entry name" value="CBS_dom"/>
</dbReference>
<feature type="transmembrane region" description="Helical" evidence="9">
    <location>
        <begin position="713"/>
        <end position="737"/>
    </location>
</feature>
<dbReference type="PANTHER" id="PTHR45711:SF6">
    <property type="entry name" value="CHLORIDE CHANNEL PROTEIN"/>
    <property type="match status" value="1"/>
</dbReference>
<evidence type="ECO:0000313" key="13">
    <source>
        <dbReference type="Proteomes" id="UP001164286"/>
    </source>
</evidence>
<sequence length="950" mass="103065">MPSSSSNSFLLPSVPTNEAYYSQPPSASTPRFRQASLQPGYGSTVGGGGTHRRNFSVNSAHGSPVVRHQSQSQSPVGSVMRKIRKTASAVGLSLGRAEGYDQEDEDGDGDGDDEAGMEEEDEARKSNGMRVCSYVTIDWIHDAIKESSRVRRMRTNAKRSYRGAIANAWDRFQGWMLVTVIGVISAIIAFLIIRTEMVLFDLKEGFCYTSPTSPKRFCCTPRHRLLPSASATTSAFSFLSLQSPFFRNMEEHHNPVEVDECPDWVGWGEWWSDKAEGVWGGLDFGVAEFGTYALIALILAGLASTLTIYLSSSEHHVTSKNSTLLSTPPTPASSSPTAKSRRGGESQPLLARDAGNGVQEEKAQVPTRKVMYYAAGSGIPEIKTILSGFVIHGYLGGWTLLTKSAGLALSVGSGLSLGKEGPLVHIACCCGNIVSRLFTKFELNEAKRREILSAACAAGVSVAFGAPIGGVLFSLEEVSYYFPPKVMWRSFWCAAVAAITLRALNPFGNGSIVLFAVTYTKPYHNWEFAIFALLGIFGGIYGAIFSRLNILWSRNVRQGSWVGRHPIVEVLIVTGLTTLVSFMNPYCRMGGTELVASLFAECKHDSTSRLCVDDPSEITGIILLIGTALVIKGCLTIITFGIKLPAGIFIPSLVVGACFGRIVGLGMEWVEHTHPSFAIFDVCRGTECVVPGLYAMVGAAATLAGVTRTTVSLVVIMLELTGSLNYVVPIMMAVLLAKTTADMLEKKGIYDLVIDLNQLPYLDSKHEYLWGSRVVEEIADRSVPVLRADKVHTVRSLTGRMLELARGGLADTGFPVLVREHGAAVGGMRVIGFLGTNELEHALALLADEPDARLNLMPSDETRMKNSIHSIFSFADSADVGKTNPYDLSRYLDRAPITVQPHSPLELVQQLFVKLGARQLLVVDGHGLFRGLVTKKSWLNFLAELEAEGH</sequence>
<comment type="caution">
    <text evidence="12">The sequence shown here is derived from an EMBL/GenBank/DDBJ whole genome shotgun (WGS) entry which is preliminary data.</text>
</comment>
<dbReference type="AlphaFoldDB" id="A0AA38HBU1"/>
<evidence type="ECO:0000313" key="12">
    <source>
        <dbReference type="EMBL" id="KAI9637310.1"/>
    </source>
</evidence>
<feature type="region of interest" description="Disordered" evidence="10">
    <location>
        <begin position="94"/>
        <end position="126"/>
    </location>
</feature>
<evidence type="ECO:0000256" key="7">
    <source>
        <dbReference type="ARBA" id="ARBA00023214"/>
    </source>
</evidence>
<evidence type="ECO:0000256" key="3">
    <source>
        <dbReference type="ARBA" id="ARBA00022692"/>
    </source>
</evidence>
<evidence type="ECO:0000259" key="11">
    <source>
        <dbReference type="PROSITE" id="PS51371"/>
    </source>
</evidence>
<evidence type="ECO:0000256" key="8">
    <source>
        <dbReference type="PROSITE-ProRule" id="PRU00703"/>
    </source>
</evidence>
<keyword evidence="13" id="KW-1185">Reference proteome</keyword>
<feature type="region of interest" description="Disordered" evidence="10">
    <location>
        <begin position="320"/>
        <end position="362"/>
    </location>
</feature>
<dbReference type="PRINTS" id="PR00762">
    <property type="entry name" value="CLCHANNEL"/>
</dbReference>
<comment type="caution">
    <text evidence="9">Lacks conserved residue(s) required for the propagation of feature annotation.</text>
</comment>
<gene>
    <name evidence="12" type="ORF">MKK02DRAFT_24338</name>
</gene>
<feature type="domain" description="CBS" evidence="11">
    <location>
        <begin position="892"/>
        <end position="948"/>
    </location>
</feature>
<keyword evidence="5 9" id="KW-0406">Ion transport</keyword>
<keyword evidence="8" id="KW-0129">CBS domain</keyword>
<dbReference type="InterPro" id="IPR014743">
    <property type="entry name" value="Cl-channel_core"/>
</dbReference>
<comment type="similarity">
    <text evidence="9">Belongs to the chloride channel (TC 2.A.49) family.</text>
</comment>
<feature type="transmembrane region" description="Helical" evidence="9">
    <location>
        <begin position="451"/>
        <end position="474"/>
    </location>
</feature>
<dbReference type="Proteomes" id="UP001164286">
    <property type="component" value="Unassembled WGS sequence"/>
</dbReference>
<comment type="subcellular location">
    <subcellularLocation>
        <location evidence="1 9">Membrane</location>
        <topology evidence="1 9">Multi-pass membrane protein</topology>
    </subcellularLocation>
</comment>
<feature type="transmembrane region" description="Helical" evidence="9">
    <location>
        <begin position="172"/>
        <end position="193"/>
    </location>
</feature>
<dbReference type="Gene3D" id="1.10.3080.10">
    <property type="entry name" value="Clc chloride channel"/>
    <property type="match status" value="1"/>
</dbReference>
<feature type="transmembrane region" description="Helical" evidence="9">
    <location>
        <begin position="618"/>
        <end position="642"/>
    </location>
</feature>
<reference evidence="12" key="1">
    <citation type="journal article" date="2022" name="G3 (Bethesda)">
        <title>High quality genome of the basidiomycete yeast Dioszegia hungarica PDD-24b-2 isolated from cloud water.</title>
        <authorList>
            <person name="Jarrige D."/>
            <person name="Haridas S."/>
            <person name="Bleykasten-Grosshans C."/>
            <person name="Joly M."/>
            <person name="Nadalig T."/>
            <person name="Sancelme M."/>
            <person name="Vuilleumier S."/>
            <person name="Grigoriev I.V."/>
            <person name="Amato P."/>
            <person name="Bringel F."/>
        </authorList>
    </citation>
    <scope>NUCLEOTIDE SEQUENCE</scope>
    <source>
        <strain evidence="12">PDD-24b-2</strain>
    </source>
</reference>
<evidence type="ECO:0000256" key="9">
    <source>
        <dbReference type="RuleBase" id="RU361221"/>
    </source>
</evidence>
<dbReference type="SUPFAM" id="SSF54631">
    <property type="entry name" value="CBS-domain pair"/>
    <property type="match status" value="1"/>
</dbReference>
<feature type="transmembrane region" description="Helical" evidence="9">
    <location>
        <begin position="565"/>
        <end position="583"/>
    </location>
</feature>
<feature type="transmembrane region" description="Helical" evidence="9">
    <location>
        <begin position="289"/>
        <end position="310"/>
    </location>
</feature>
<organism evidence="12 13">
    <name type="scientific">Dioszegia hungarica</name>
    <dbReference type="NCBI Taxonomy" id="4972"/>
    <lineage>
        <taxon>Eukaryota</taxon>
        <taxon>Fungi</taxon>
        <taxon>Dikarya</taxon>
        <taxon>Basidiomycota</taxon>
        <taxon>Agaricomycotina</taxon>
        <taxon>Tremellomycetes</taxon>
        <taxon>Tremellales</taxon>
        <taxon>Bulleribasidiaceae</taxon>
        <taxon>Dioszegia</taxon>
    </lineage>
</organism>
<dbReference type="PANTHER" id="PTHR45711">
    <property type="entry name" value="CHLORIDE CHANNEL PROTEIN"/>
    <property type="match status" value="1"/>
</dbReference>